<feature type="non-terminal residue" evidence="1">
    <location>
        <position position="1"/>
    </location>
</feature>
<gene>
    <name evidence="1" type="ORF">GSOID_T00022442001</name>
</gene>
<accession>E4YYA5</accession>
<name>E4YYA5_OIKDI</name>
<sequence>TAFASGVKTEQQMKFLALIFVVYTAAKETLVNIEGVPTLKKWNKILEEHDVVVAGYSYCFFRQEIYREIKRREAGLRVATNGQTES</sequence>
<dbReference type="Proteomes" id="UP000011014">
    <property type="component" value="Unassembled WGS sequence"/>
</dbReference>
<dbReference type="AlphaFoldDB" id="E4YYA5"/>
<dbReference type="EMBL" id="FN655923">
    <property type="protein sequence ID" value="CBY40433.1"/>
    <property type="molecule type" value="Genomic_DNA"/>
</dbReference>
<evidence type="ECO:0000313" key="1">
    <source>
        <dbReference type="EMBL" id="CBY40433.1"/>
    </source>
</evidence>
<protein>
    <submittedName>
        <fullName evidence="1">Uncharacterized protein</fullName>
    </submittedName>
</protein>
<proteinExistence type="predicted"/>
<organism evidence="1">
    <name type="scientific">Oikopleura dioica</name>
    <name type="common">Tunicate</name>
    <dbReference type="NCBI Taxonomy" id="34765"/>
    <lineage>
        <taxon>Eukaryota</taxon>
        <taxon>Metazoa</taxon>
        <taxon>Chordata</taxon>
        <taxon>Tunicata</taxon>
        <taxon>Appendicularia</taxon>
        <taxon>Copelata</taxon>
        <taxon>Oikopleuridae</taxon>
        <taxon>Oikopleura</taxon>
    </lineage>
</organism>
<reference evidence="1" key="1">
    <citation type="journal article" date="2010" name="Science">
        <title>Plasticity of animal genome architecture unmasked by rapid evolution of a pelagic tunicate.</title>
        <authorList>
            <person name="Denoeud F."/>
            <person name="Henriet S."/>
            <person name="Mungpakdee S."/>
            <person name="Aury J.M."/>
            <person name="Da Silva C."/>
            <person name="Brinkmann H."/>
            <person name="Mikhaleva J."/>
            <person name="Olsen L.C."/>
            <person name="Jubin C."/>
            <person name="Canestro C."/>
            <person name="Bouquet J.M."/>
            <person name="Danks G."/>
            <person name="Poulain J."/>
            <person name="Campsteijn C."/>
            <person name="Adamski M."/>
            <person name="Cross I."/>
            <person name="Yadetie F."/>
            <person name="Muffato M."/>
            <person name="Louis A."/>
            <person name="Butcher S."/>
            <person name="Tsagkogeorga G."/>
            <person name="Konrad A."/>
            <person name="Singh S."/>
            <person name="Jensen M.F."/>
            <person name="Cong E.H."/>
            <person name="Eikeseth-Otteraa H."/>
            <person name="Noel B."/>
            <person name="Anthouard V."/>
            <person name="Porcel B.M."/>
            <person name="Kachouri-Lafond R."/>
            <person name="Nishino A."/>
            <person name="Ugolini M."/>
            <person name="Chourrout P."/>
            <person name="Nishida H."/>
            <person name="Aasland R."/>
            <person name="Huzurbazar S."/>
            <person name="Westhof E."/>
            <person name="Delsuc F."/>
            <person name="Lehrach H."/>
            <person name="Reinhardt R."/>
            <person name="Weissenbach J."/>
            <person name="Roy S.W."/>
            <person name="Artiguenave F."/>
            <person name="Postlethwait J.H."/>
            <person name="Manak J.R."/>
            <person name="Thompson E.M."/>
            <person name="Jaillon O."/>
            <person name="Du Pasquier L."/>
            <person name="Boudinot P."/>
            <person name="Liberles D.A."/>
            <person name="Volff J.N."/>
            <person name="Philippe H."/>
            <person name="Lenhard B."/>
            <person name="Roest Crollius H."/>
            <person name="Wincker P."/>
            <person name="Chourrout D."/>
        </authorList>
    </citation>
    <scope>NUCLEOTIDE SEQUENCE [LARGE SCALE GENOMIC DNA]</scope>
</reference>